<dbReference type="InterPro" id="IPR058428">
    <property type="entry name" value="DUF8115"/>
</dbReference>
<evidence type="ECO:0000259" key="2">
    <source>
        <dbReference type="Pfam" id="PF26424"/>
    </source>
</evidence>
<name>A0A1I0IZF4_9EURY</name>
<dbReference type="EMBL" id="FOIC01000027">
    <property type="protein sequence ID" value="SEU02094.1"/>
    <property type="molecule type" value="Genomic_DNA"/>
</dbReference>
<protein>
    <recommendedName>
        <fullName evidence="2">DUF8115 domain-containing protein</fullName>
    </recommendedName>
</protein>
<accession>A0A1I0IZF4</accession>
<feature type="domain" description="DUF8115" evidence="2">
    <location>
        <begin position="1"/>
        <end position="129"/>
    </location>
</feature>
<evidence type="ECO:0000313" key="5">
    <source>
        <dbReference type="Proteomes" id="UP000199320"/>
    </source>
</evidence>
<organism evidence="4 5">
    <name type="scientific">Natrinema hispanicum</name>
    <dbReference type="NCBI Taxonomy" id="392421"/>
    <lineage>
        <taxon>Archaea</taxon>
        <taxon>Methanobacteriati</taxon>
        <taxon>Methanobacteriota</taxon>
        <taxon>Stenosarchaea group</taxon>
        <taxon>Halobacteria</taxon>
        <taxon>Halobacteriales</taxon>
        <taxon>Natrialbaceae</taxon>
        <taxon>Natrinema</taxon>
    </lineage>
</organism>
<evidence type="ECO:0000313" key="6">
    <source>
        <dbReference type="Proteomes" id="UP000324021"/>
    </source>
</evidence>
<reference evidence="4" key="1">
    <citation type="submission" date="2016-10" db="EMBL/GenBank/DDBJ databases">
        <authorList>
            <person name="de Groot N.N."/>
        </authorList>
    </citation>
    <scope>NUCLEOTIDE SEQUENCE [LARGE SCALE GENOMIC DNA]</scope>
    <source>
        <strain evidence="4">CDM_6</strain>
    </source>
</reference>
<dbReference type="OrthoDB" id="202826at2157"/>
<dbReference type="Pfam" id="PF26424">
    <property type="entry name" value="DUF8115"/>
    <property type="match status" value="1"/>
</dbReference>
<sequence>MTDDAELEELKAATQRGDRNDEVDTEGPTTFTDEIVDALEAIEQGELGKTIAVRDQPIAALLATLDADGNEDKMQSVGQALEDELGREHSEAFDRSEIVRLALRVGLQAAAEETMVDLNDAVGEHARQNL</sequence>
<dbReference type="EMBL" id="FMZP01000065">
    <property type="protein sequence ID" value="SDD88873.1"/>
    <property type="molecule type" value="Genomic_DNA"/>
</dbReference>
<reference evidence="5 6" key="2">
    <citation type="submission" date="2016-10" db="EMBL/GenBank/DDBJ databases">
        <authorList>
            <person name="Varghese N."/>
            <person name="Submissions S."/>
        </authorList>
    </citation>
    <scope>NUCLEOTIDE SEQUENCE [LARGE SCALE GENOMIC DNA]</scope>
    <source>
        <strain evidence="3 6">CDM_1</strain>
        <strain evidence="5">CDM_6</strain>
    </source>
</reference>
<feature type="compositionally biased region" description="Basic and acidic residues" evidence="1">
    <location>
        <begin position="8"/>
        <end position="22"/>
    </location>
</feature>
<dbReference type="AlphaFoldDB" id="A0A1I0IZF4"/>
<keyword evidence="5" id="KW-1185">Reference proteome</keyword>
<evidence type="ECO:0000313" key="4">
    <source>
        <dbReference type="EMBL" id="SEU02094.1"/>
    </source>
</evidence>
<dbReference type="Proteomes" id="UP000324021">
    <property type="component" value="Unassembled WGS sequence"/>
</dbReference>
<proteinExistence type="predicted"/>
<dbReference type="RefSeq" id="WP_092935023.1">
    <property type="nucleotide sequence ID" value="NZ_FMZP01000065.1"/>
</dbReference>
<evidence type="ECO:0000256" key="1">
    <source>
        <dbReference type="SAM" id="MobiDB-lite"/>
    </source>
</evidence>
<evidence type="ECO:0000313" key="3">
    <source>
        <dbReference type="EMBL" id="SDD88873.1"/>
    </source>
</evidence>
<dbReference type="Proteomes" id="UP000199320">
    <property type="component" value="Unassembled WGS sequence"/>
</dbReference>
<gene>
    <name evidence="4" type="ORF">SAMN04488694_12732</name>
    <name evidence="3" type="ORF">SAMN05192552_10653</name>
</gene>
<feature type="region of interest" description="Disordered" evidence="1">
    <location>
        <begin position="1"/>
        <end position="29"/>
    </location>
</feature>